<name>A0A9X7VV98_9BACL</name>
<gene>
    <name evidence="1" type="ORF">JZ786_14375</name>
</gene>
<dbReference type="InterPro" id="IPR009920">
    <property type="entry name" value="HEPPP_synth_su1"/>
</dbReference>
<sequence>MAMTDVNFIRFEDIDNKVRAYTHHAFLHAANVRPYASRFHFDMAKGVLEAAGLSRRASIAILEAVLLLHRGLAIHEEVDNTTELQRQLRVLAGDYCSSQYYWIIARVGNERLVQALSDAVVHINEAKMTLHRHRDAWSAESYMQLQETIHGELLFTLAETYLPGDTGWRLALRGAIRAYVVQAEVESRSDEKPFSVRQGFEWISEVKERLFQSPIAASLQPVNAFVLRTWSTLRNLQEKQSLAEGNR</sequence>
<dbReference type="Proteomes" id="UP000663505">
    <property type="component" value="Chromosome"/>
</dbReference>
<dbReference type="GO" id="GO:0009234">
    <property type="term" value="P:menaquinone biosynthetic process"/>
    <property type="evidence" value="ECO:0007669"/>
    <property type="project" value="InterPro"/>
</dbReference>
<dbReference type="KEGG" id="afx:JZ786_14375"/>
<organism evidence="1 2">
    <name type="scientific">Alicyclobacillus mengziensis</name>
    <dbReference type="NCBI Taxonomy" id="2931921"/>
    <lineage>
        <taxon>Bacteria</taxon>
        <taxon>Bacillati</taxon>
        <taxon>Bacillota</taxon>
        <taxon>Bacilli</taxon>
        <taxon>Bacillales</taxon>
        <taxon>Alicyclobacillaceae</taxon>
        <taxon>Alicyclobacillus</taxon>
    </lineage>
</organism>
<dbReference type="AlphaFoldDB" id="A0A9X7VV98"/>
<dbReference type="SUPFAM" id="SSF48576">
    <property type="entry name" value="Terpenoid synthases"/>
    <property type="match status" value="1"/>
</dbReference>
<dbReference type="Gene3D" id="1.20.120.1450">
    <property type="match status" value="1"/>
</dbReference>
<accession>A0A9X7VV98</accession>
<evidence type="ECO:0000313" key="2">
    <source>
        <dbReference type="Proteomes" id="UP000663505"/>
    </source>
</evidence>
<protein>
    <submittedName>
        <fullName evidence="1">Heptaprenyl diphosphate synthase component 1</fullName>
    </submittedName>
</protein>
<keyword evidence="2" id="KW-1185">Reference proteome</keyword>
<dbReference type="InterPro" id="IPR008949">
    <property type="entry name" value="Isoprenoid_synthase_dom_sf"/>
</dbReference>
<proteinExistence type="predicted"/>
<dbReference type="EMBL" id="CP071182">
    <property type="protein sequence ID" value="QSO45733.1"/>
    <property type="molecule type" value="Genomic_DNA"/>
</dbReference>
<dbReference type="RefSeq" id="WP_206655102.1">
    <property type="nucleotide sequence ID" value="NZ_CP071182.1"/>
</dbReference>
<dbReference type="Pfam" id="PF07307">
    <property type="entry name" value="HEPPP_synt_1"/>
    <property type="match status" value="1"/>
</dbReference>
<reference evidence="1 2" key="1">
    <citation type="submission" date="2021-02" db="EMBL/GenBank/DDBJ databases">
        <title>Alicyclobacillus curvatus sp. nov. and Alicyclobacillus mengziensis sp. nov., two acidophilic bacteria isolated from acid mine drainage.</title>
        <authorList>
            <person name="Huang Y."/>
        </authorList>
    </citation>
    <scope>NUCLEOTIDE SEQUENCE [LARGE SCALE GENOMIC DNA]</scope>
    <source>
        <strain evidence="1 2">S30H14</strain>
    </source>
</reference>
<evidence type="ECO:0000313" key="1">
    <source>
        <dbReference type="EMBL" id="QSO45733.1"/>
    </source>
</evidence>